<evidence type="ECO:0000256" key="8">
    <source>
        <dbReference type="ARBA" id="ARBA00038435"/>
    </source>
</evidence>
<evidence type="ECO:0000256" key="3">
    <source>
        <dbReference type="ARBA" id="ARBA00022449"/>
    </source>
</evidence>
<keyword evidence="6 9" id="KW-1133">Transmembrane helix</keyword>
<keyword evidence="4" id="KW-1003">Cell membrane</keyword>
<evidence type="ECO:0000256" key="4">
    <source>
        <dbReference type="ARBA" id="ARBA00022475"/>
    </source>
</evidence>
<dbReference type="InterPro" id="IPR018461">
    <property type="entry name" value="Na/H_Antiport_NhaC-like_C"/>
</dbReference>
<feature type="transmembrane region" description="Helical" evidence="9">
    <location>
        <begin position="102"/>
        <end position="128"/>
    </location>
</feature>
<comment type="subcellular location">
    <subcellularLocation>
        <location evidence="1">Cell membrane</location>
        <topology evidence="1">Multi-pass membrane protein</topology>
    </subcellularLocation>
</comment>
<feature type="transmembrane region" description="Helical" evidence="9">
    <location>
        <begin position="197"/>
        <end position="217"/>
    </location>
</feature>
<feature type="transmembrane region" description="Helical" evidence="9">
    <location>
        <begin position="140"/>
        <end position="168"/>
    </location>
</feature>
<dbReference type="Pfam" id="PF03553">
    <property type="entry name" value="Na_H_antiporter"/>
    <property type="match status" value="1"/>
</dbReference>
<feature type="transmembrane region" description="Helical" evidence="9">
    <location>
        <begin position="77"/>
        <end position="96"/>
    </location>
</feature>
<dbReference type="EMBL" id="SPIA01000001">
    <property type="protein sequence ID" value="TFH68476.1"/>
    <property type="molecule type" value="Genomic_DNA"/>
</dbReference>
<dbReference type="NCBIfam" id="TIGR00931">
    <property type="entry name" value="antiport_nhaC"/>
    <property type="match status" value="1"/>
</dbReference>
<evidence type="ECO:0000256" key="2">
    <source>
        <dbReference type="ARBA" id="ARBA00022448"/>
    </source>
</evidence>
<proteinExistence type="inferred from homology"/>
<evidence type="ECO:0000313" key="12">
    <source>
        <dbReference type="Proteomes" id="UP000298133"/>
    </source>
</evidence>
<protein>
    <submittedName>
        <fullName evidence="11">Na+/H+ antiporter NhaC</fullName>
    </submittedName>
</protein>
<keyword evidence="3" id="KW-0050">Antiport</keyword>
<feature type="transmembrane region" description="Helical" evidence="9">
    <location>
        <begin position="238"/>
        <end position="257"/>
    </location>
</feature>
<dbReference type="PANTHER" id="PTHR33451:SF3">
    <property type="entry name" value="MALATE-2H(+)_NA(+)-LACTATE ANTIPORTER"/>
    <property type="match status" value="1"/>
</dbReference>
<dbReference type="Proteomes" id="UP000298133">
    <property type="component" value="Unassembled WGS sequence"/>
</dbReference>
<comment type="similarity">
    <text evidence="8">Belongs to the NhaC Na(+)/H(+) (TC 2.A.35) antiporter family.</text>
</comment>
<comment type="caution">
    <text evidence="11">The sequence shown here is derived from an EMBL/GenBank/DDBJ whole genome shotgun (WGS) entry which is preliminary data.</text>
</comment>
<sequence>MSERAAQRPSLLDALIPVIFLISTLGTTVYLFGLDAFGPNLLALLLSAALAAAIGIKNGHRWLAIEEGMIETISLSMRSILILMMVGALIGSWMLSGTVPTMIYYGVALISPEFFYLTACLVSALVGFSIGSSWTVAGTLGIGLMGVAAALGLPLGIAAGAIVSGAYLGDKMSPLSDTTNLAAAATSSDLFEHIRHMSWTTLPAFAISLVLYTALGLGGEASSELTEIAKLQKTLADYFVVSPFMLAPLALLLVLAIKRQPALATLVWGTLAGIVMALLFQPERVIEAAADEQLSKAAASAKGIISTLFSGFSPDSGSAVVDQLLSKGGLSSMLLTVGLIICALAFGGAMARAGLLQRLVDAMLSGVHSAAGLIVATVSACIGTNVLAADQYLSIVLPGQMFKGAYQQRQLHPLTLSRTLEDAGTLTSALIPWNTCGAYMAAALGVSTFSYAPYAFLNLLCPLLAVGYGLLQVGLQPKLASHNS</sequence>
<feature type="transmembrane region" description="Helical" evidence="9">
    <location>
        <begin position="37"/>
        <end position="56"/>
    </location>
</feature>
<evidence type="ECO:0000313" key="11">
    <source>
        <dbReference type="EMBL" id="TFH68476.1"/>
    </source>
</evidence>
<name>A0A4Y8UHZ8_9GAMM</name>
<feature type="domain" description="Na+/H+ antiporter NhaC-like C-terminal" evidence="10">
    <location>
        <begin position="165"/>
        <end position="471"/>
    </location>
</feature>
<dbReference type="GO" id="GO:0005886">
    <property type="term" value="C:plasma membrane"/>
    <property type="evidence" value="ECO:0007669"/>
    <property type="project" value="UniProtKB-SubCell"/>
</dbReference>
<keyword evidence="7 9" id="KW-0472">Membrane</keyword>
<dbReference type="PANTHER" id="PTHR33451">
    <property type="entry name" value="MALATE-2H(+)/NA(+)-LACTATE ANTIPORTER"/>
    <property type="match status" value="1"/>
</dbReference>
<dbReference type="AlphaFoldDB" id="A0A4Y8UHZ8"/>
<feature type="transmembrane region" description="Helical" evidence="9">
    <location>
        <begin position="451"/>
        <end position="471"/>
    </location>
</feature>
<evidence type="ECO:0000256" key="9">
    <source>
        <dbReference type="SAM" id="Phobius"/>
    </source>
</evidence>
<dbReference type="GO" id="GO:0015297">
    <property type="term" value="F:antiporter activity"/>
    <property type="evidence" value="ECO:0007669"/>
    <property type="project" value="UniProtKB-KW"/>
</dbReference>
<dbReference type="OrthoDB" id="9762978at2"/>
<evidence type="ECO:0000256" key="6">
    <source>
        <dbReference type="ARBA" id="ARBA00022989"/>
    </source>
</evidence>
<gene>
    <name evidence="11" type="primary">nhaC</name>
    <name evidence="11" type="ORF">E3W66_00495</name>
</gene>
<keyword evidence="5 9" id="KW-0812">Transmembrane</keyword>
<evidence type="ECO:0000259" key="10">
    <source>
        <dbReference type="Pfam" id="PF03553"/>
    </source>
</evidence>
<accession>A0A4Y8UHZ8</accession>
<keyword evidence="2" id="KW-0813">Transport</keyword>
<feature type="transmembrane region" description="Helical" evidence="9">
    <location>
        <begin position="263"/>
        <end position="282"/>
    </location>
</feature>
<keyword evidence="12" id="KW-1185">Reference proteome</keyword>
<evidence type="ECO:0000256" key="5">
    <source>
        <dbReference type="ARBA" id="ARBA00022692"/>
    </source>
</evidence>
<evidence type="ECO:0000256" key="1">
    <source>
        <dbReference type="ARBA" id="ARBA00004651"/>
    </source>
</evidence>
<feature type="transmembrane region" description="Helical" evidence="9">
    <location>
        <begin position="367"/>
        <end position="388"/>
    </location>
</feature>
<dbReference type="InterPro" id="IPR052180">
    <property type="entry name" value="NhaC_Na-H+_Antiporter"/>
</dbReference>
<dbReference type="InterPro" id="IPR004770">
    <property type="entry name" value="Na/H_antiport_NhaC"/>
</dbReference>
<reference evidence="11 12" key="1">
    <citation type="submission" date="2019-03" db="EMBL/GenBank/DDBJ databases">
        <title>Draft genome of Gammaproteobacteria bacterium LSUCC0057, a member of the SAR92 clade.</title>
        <authorList>
            <person name="Lanclos V.C."/>
            <person name="Doiron C."/>
            <person name="Henson M.W."/>
            <person name="Thrash J.C."/>
        </authorList>
    </citation>
    <scope>NUCLEOTIDE SEQUENCE [LARGE SCALE GENOMIC DNA]</scope>
    <source>
        <strain evidence="11 12">LSUCC0057</strain>
    </source>
</reference>
<feature type="transmembrane region" description="Helical" evidence="9">
    <location>
        <begin position="12"/>
        <end position="31"/>
    </location>
</feature>
<feature type="transmembrane region" description="Helical" evidence="9">
    <location>
        <begin position="333"/>
        <end position="355"/>
    </location>
</feature>
<organism evidence="11 12">
    <name type="scientific">Gammaproteobacteria bacterium LSUCC0057</name>
    <dbReference type="NCBI Taxonomy" id="2559237"/>
    <lineage>
        <taxon>Bacteria</taxon>
        <taxon>Pseudomonadati</taxon>
        <taxon>Pseudomonadota</taxon>
        <taxon>Gammaproteobacteria</taxon>
        <taxon>Cellvibrionales</taxon>
        <taxon>Porticoccaceae</taxon>
        <taxon>SAR92 clade</taxon>
    </lineage>
</organism>
<evidence type="ECO:0000256" key="7">
    <source>
        <dbReference type="ARBA" id="ARBA00023136"/>
    </source>
</evidence>